<keyword evidence="2" id="KW-1133">Transmembrane helix</keyword>
<dbReference type="AlphaFoldDB" id="A0A0E0MX91"/>
<keyword evidence="4" id="KW-1185">Reference proteome</keyword>
<keyword evidence="2" id="KW-0812">Transmembrane</keyword>
<feature type="compositionally biased region" description="Basic and acidic residues" evidence="1">
    <location>
        <begin position="24"/>
        <end position="33"/>
    </location>
</feature>
<proteinExistence type="predicted"/>
<evidence type="ECO:0000256" key="1">
    <source>
        <dbReference type="SAM" id="MobiDB-lite"/>
    </source>
</evidence>
<protein>
    <submittedName>
        <fullName evidence="3">Uncharacterized protein</fullName>
    </submittedName>
</protein>
<reference evidence="4" key="1">
    <citation type="submission" date="2013-06" db="EMBL/GenBank/DDBJ databases">
        <authorList>
            <person name="Zhao Q."/>
        </authorList>
    </citation>
    <scope>NUCLEOTIDE SEQUENCE</scope>
    <source>
        <strain evidence="4">cv. W1943</strain>
    </source>
</reference>
<reference evidence="3" key="2">
    <citation type="submission" date="2015-06" db="UniProtKB">
        <authorList>
            <consortium name="EnsemblPlants"/>
        </authorList>
    </citation>
    <scope>IDENTIFICATION</scope>
</reference>
<name>A0A0E0MX91_ORYRU</name>
<organism evidence="3 4">
    <name type="scientific">Oryza rufipogon</name>
    <name type="common">Brownbeard rice</name>
    <name type="synonym">Asian wild rice</name>
    <dbReference type="NCBI Taxonomy" id="4529"/>
    <lineage>
        <taxon>Eukaryota</taxon>
        <taxon>Viridiplantae</taxon>
        <taxon>Streptophyta</taxon>
        <taxon>Embryophyta</taxon>
        <taxon>Tracheophyta</taxon>
        <taxon>Spermatophyta</taxon>
        <taxon>Magnoliopsida</taxon>
        <taxon>Liliopsida</taxon>
        <taxon>Poales</taxon>
        <taxon>Poaceae</taxon>
        <taxon>BOP clade</taxon>
        <taxon>Oryzoideae</taxon>
        <taxon>Oryzeae</taxon>
        <taxon>Oryzinae</taxon>
        <taxon>Oryza</taxon>
    </lineage>
</organism>
<sequence length="160" mass="18204">MSLSQRNARTHHVVINMEEMREEDPDHHNHEPTDGIAGNRQSMHIRVPLLGGLLLLLIYPPPTKVIIPRKPVQGVLLLCLGGALGVIWRMQGTHLLQGWLDRLAIVGEQWLGGVQQETRLQMVDRGLELMLIGLWRCAQRRHPSHDAELELPRDGRTPRK</sequence>
<feature type="region of interest" description="Disordered" evidence="1">
    <location>
        <begin position="19"/>
        <end position="38"/>
    </location>
</feature>
<keyword evidence="2" id="KW-0472">Membrane</keyword>
<feature type="transmembrane region" description="Helical" evidence="2">
    <location>
        <begin position="72"/>
        <end position="90"/>
    </location>
</feature>
<dbReference type="Proteomes" id="UP000008022">
    <property type="component" value="Unassembled WGS sequence"/>
</dbReference>
<accession>A0A0E0MX91</accession>
<feature type="transmembrane region" description="Helical" evidence="2">
    <location>
        <begin position="43"/>
        <end position="60"/>
    </location>
</feature>
<evidence type="ECO:0000313" key="3">
    <source>
        <dbReference type="EnsemblPlants" id="ORUFI01G19820.1"/>
    </source>
</evidence>
<evidence type="ECO:0000256" key="2">
    <source>
        <dbReference type="SAM" id="Phobius"/>
    </source>
</evidence>
<dbReference type="Gramene" id="ORUFI01G19820.1">
    <property type="protein sequence ID" value="ORUFI01G19820.1"/>
    <property type="gene ID" value="ORUFI01G19820"/>
</dbReference>
<evidence type="ECO:0000313" key="4">
    <source>
        <dbReference type="Proteomes" id="UP000008022"/>
    </source>
</evidence>
<dbReference type="EnsemblPlants" id="ORUFI01G19820.1">
    <property type="protein sequence ID" value="ORUFI01G19820.1"/>
    <property type="gene ID" value="ORUFI01G19820"/>
</dbReference>
<dbReference type="HOGENOM" id="CLU_1655016_0_0_1"/>